<keyword evidence="6" id="KW-1133">Transmembrane helix</keyword>
<feature type="region of interest" description="Disordered" evidence="5">
    <location>
        <begin position="20"/>
        <end position="66"/>
    </location>
</feature>
<dbReference type="PANTHER" id="PTHR48053:SF113">
    <property type="entry name" value="PROTEIN KINASE DOMAIN-CONTAINING PROTEIN"/>
    <property type="match status" value="1"/>
</dbReference>
<feature type="region of interest" description="Disordered" evidence="5">
    <location>
        <begin position="231"/>
        <end position="310"/>
    </location>
</feature>
<accession>A0AAD2CG63</accession>
<dbReference type="InterPro" id="IPR051716">
    <property type="entry name" value="Plant_RL_S/T_kinase"/>
</dbReference>
<feature type="compositionally biased region" description="Polar residues" evidence="5">
    <location>
        <begin position="258"/>
        <end position="277"/>
    </location>
</feature>
<dbReference type="Gene3D" id="3.80.10.10">
    <property type="entry name" value="Ribonuclease Inhibitor"/>
    <property type="match status" value="2"/>
</dbReference>
<proteinExistence type="predicted"/>
<feature type="compositionally biased region" description="Low complexity" evidence="5">
    <location>
        <begin position="33"/>
        <end position="50"/>
    </location>
</feature>
<name>A0AAD2CG63_9STRA</name>
<dbReference type="GO" id="GO:0016020">
    <property type="term" value="C:membrane"/>
    <property type="evidence" value="ECO:0007669"/>
    <property type="project" value="UniProtKB-SubCell"/>
</dbReference>
<dbReference type="InterPro" id="IPR032675">
    <property type="entry name" value="LRR_dom_sf"/>
</dbReference>
<dbReference type="EMBL" id="CAKOGP040000177">
    <property type="protein sequence ID" value="CAJ1931726.1"/>
    <property type="molecule type" value="Genomic_DNA"/>
</dbReference>
<dbReference type="SUPFAM" id="SSF52058">
    <property type="entry name" value="L domain-like"/>
    <property type="match status" value="1"/>
</dbReference>
<evidence type="ECO:0000313" key="7">
    <source>
        <dbReference type="EMBL" id="CAJ1931726.1"/>
    </source>
</evidence>
<keyword evidence="3" id="KW-0677">Repeat</keyword>
<dbReference type="AlphaFoldDB" id="A0AAD2CG63"/>
<gene>
    <name evidence="7" type="ORF">CYCCA115_LOCUS2518</name>
</gene>
<dbReference type="FunFam" id="3.80.10.10:FF:000400">
    <property type="entry name" value="Nuclear pore complex protein NUP107"/>
    <property type="match status" value="1"/>
</dbReference>
<keyword evidence="2" id="KW-0732">Signal</keyword>
<evidence type="ECO:0000256" key="1">
    <source>
        <dbReference type="ARBA" id="ARBA00004167"/>
    </source>
</evidence>
<dbReference type="InterPro" id="IPR001611">
    <property type="entry name" value="Leu-rich_rpt"/>
</dbReference>
<evidence type="ECO:0000256" key="2">
    <source>
        <dbReference type="ARBA" id="ARBA00022729"/>
    </source>
</evidence>
<evidence type="ECO:0000256" key="6">
    <source>
        <dbReference type="SAM" id="Phobius"/>
    </source>
</evidence>
<feature type="region of interest" description="Disordered" evidence="5">
    <location>
        <begin position="129"/>
        <end position="152"/>
    </location>
</feature>
<feature type="compositionally biased region" description="Low complexity" evidence="5">
    <location>
        <begin position="141"/>
        <end position="152"/>
    </location>
</feature>
<reference evidence="7" key="1">
    <citation type="submission" date="2023-08" db="EMBL/GenBank/DDBJ databases">
        <authorList>
            <person name="Audoor S."/>
            <person name="Bilcke G."/>
        </authorList>
    </citation>
    <scope>NUCLEOTIDE SEQUENCE</scope>
</reference>
<keyword evidence="8" id="KW-1185">Reference proteome</keyword>
<keyword evidence="6" id="KW-0812">Transmembrane</keyword>
<evidence type="ECO:0000256" key="4">
    <source>
        <dbReference type="ARBA" id="ARBA00023136"/>
    </source>
</evidence>
<evidence type="ECO:0008006" key="9">
    <source>
        <dbReference type="Google" id="ProtNLM"/>
    </source>
</evidence>
<organism evidence="7 8">
    <name type="scientific">Cylindrotheca closterium</name>
    <dbReference type="NCBI Taxonomy" id="2856"/>
    <lineage>
        <taxon>Eukaryota</taxon>
        <taxon>Sar</taxon>
        <taxon>Stramenopiles</taxon>
        <taxon>Ochrophyta</taxon>
        <taxon>Bacillariophyta</taxon>
        <taxon>Bacillariophyceae</taxon>
        <taxon>Bacillariophycidae</taxon>
        <taxon>Bacillariales</taxon>
        <taxon>Bacillariaceae</taxon>
        <taxon>Cylindrotheca</taxon>
    </lineage>
</organism>
<feature type="transmembrane region" description="Helical" evidence="6">
    <location>
        <begin position="160"/>
        <end position="184"/>
    </location>
</feature>
<dbReference type="PANTHER" id="PTHR48053">
    <property type="entry name" value="LEUCINE RICH REPEAT FAMILY PROTEIN, EXPRESSED"/>
    <property type="match status" value="1"/>
</dbReference>
<dbReference type="Proteomes" id="UP001295423">
    <property type="component" value="Unassembled WGS sequence"/>
</dbReference>
<evidence type="ECO:0000256" key="3">
    <source>
        <dbReference type="ARBA" id="ARBA00022737"/>
    </source>
</evidence>
<evidence type="ECO:0000313" key="8">
    <source>
        <dbReference type="Proteomes" id="UP001295423"/>
    </source>
</evidence>
<feature type="compositionally biased region" description="Pro residues" evidence="5">
    <location>
        <begin position="286"/>
        <end position="310"/>
    </location>
</feature>
<protein>
    <recommendedName>
        <fullName evidence="9">L domain-like protein</fullName>
    </recommendedName>
</protein>
<evidence type="ECO:0000256" key="5">
    <source>
        <dbReference type="SAM" id="MobiDB-lite"/>
    </source>
</evidence>
<comment type="subcellular location">
    <subcellularLocation>
        <location evidence="1">Membrane</location>
        <topology evidence="1">Single-pass membrane protein</topology>
    </subcellularLocation>
</comment>
<comment type="caution">
    <text evidence="7">The sequence shown here is derived from an EMBL/GenBank/DDBJ whole genome shotgun (WGS) entry which is preliminary data.</text>
</comment>
<sequence length="635" mass="70241">MSDQRDEPSLEFDIDAILASNPNPLPQRVSVPQQQQQQQQLQLQQQQQQQRAERAVPPPDYLINAENWDDQRTISTLGRDQSLMTRDDPPIAMFRPSFDPDRFADEEAPSLPKYSYKQRLNNKSGEVMRQLHGGKNNNTPASLSNSSGGASNRTVSYRDLYIVVIVMSLLLLAIITGLAIWLIALKTNDTLAVGVDGSSIEEESSVWGEPSLSPTRIPTRFDVVATKLPTTMAPTIRPGNGITEPSPTMTPTRKVATLTPTAAPTKQTPSPTPRITLTPTGRPTARPTPVPTPVPTPAPTPVPTAPPTPNVVPTFPPTPESISVQRARTKFLQVLEAESPLSAVTTLSRSDTPQYQALDWLIRDPNFDSYNSARLLQRWTLATFALGLKDADWENANLAIGRSGQPTQLALPEALSSSWVQYTNECTWFFTQQGNDALCNDQGLYQRIDLRSQNLAGTIPTELALLSNHLAFIFLYDNEFHGTIPTELALLSKLERLELTRNDLTGSLPTQLGRLSQLVFLGLGVNDLSGPLPSEMGKLTILRTIGLERNRFSSTIPNEWGKMVEARLLNLDRNQLSGTVPSSLWHMTLLRGMNLSFNPNLDGFIPYPLCEQRLAYLQADCENVDCPCCTTCNYY</sequence>
<keyword evidence="4 6" id="KW-0472">Membrane</keyword>
<dbReference type="Pfam" id="PF00560">
    <property type="entry name" value="LRR_1"/>
    <property type="match status" value="2"/>
</dbReference>